<reference evidence="6" key="4">
    <citation type="submission" date="2018-11" db="EMBL/GenBank/DDBJ databases">
        <title>Characterization of plant carbon substrate utilization by Auxenochlorella protothecoides.</title>
        <authorList>
            <person name="Vogler B.W."/>
            <person name="Starkenburg S.R."/>
            <person name="Sudasinghe N."/>
            <person name="Schambach J.Y."/>
            <person name="Rollin J.A."/>
            <person name="Pattathil S."/>
            <person name="Barry A.N."/>
        </authorList>
    </citation>
    <scope>NUCLEOTIDE SEQUENCE [LARGE SCALE GENOMIC DNA]</scope>
    <source>
        <strain evidence="6">UTEX 25</strain>
    </source>
</reference>
<dbReference type="GeneID" id="23613676"/>
<dbReference type="STRING" id="3075.A0A087SFR3"/>
<dbReference type="InterPro" id="IPR008991">
    <property type="entry name" value="Translation_prot_SH3-like_sf"/>
</dbReference>
<dbReference type="GO" id="GO:0003735">
    <property type="term" value="F:structural constituent of ribosome"/>
    <property type="evidence" value="ECO:0007669"/>
    <property type="project" value="InterPro"/>
</dbReference>
<dbReference type="FunFam" id="6.10.250.3260:FF:000002">
    <property type="entry name" value="60S ribosomal protein L21"/>
    <property type="match status" value="1"/>
</dbReference>
<dbReference type="InterPro" id="IPR001147">
    <property type="entry name" value="Ribosomal_eL21"/>
</dbReference>
<dbReference type="EMBL" id="QOKY01000199">
    <property type="protein sequence ID" value="RMZ53200.1"/>
    <property type="molecule type" value="Genomic_DNA"/>
</dbReference>
<proteinExistence type="inferred from homology"/>
<dbReference type="GO" id="GO:0006412">
    <property type="term" value="P:translation"/>
    <property type="evidence" value="ECO:0007669"/>
    <property type="project" value="InterPro"/>
</dbReference>
<evidence type="ECO:0000313" key="7">
    <source>
        <dbReference type="Proteomes" id="UP000028924"/>
    </source>
</evidence>
<gene>
    <name evidence="6" type="ORF">APUTEX25_005189</name>
    <name evidence="5" type="ORF">F751_2285</name>
</gene>
<keyword evidence="2 5" id="KW-0689">Ribosomal protein</keyword>
<evidence type="ECO:0000256" key="1">
    <source>
        <dbReference type="ARBA" id="ARBA00008427"/>
    </source>
</evidence>
<organism evidence="5 7">
    <name type="scientific">Auxenochlorella protothecoides</name>
    <name type="common">Green microalga</name>
    <name type="synonym">Chlorella protothecoides</name>
    <dbReference type="NCBI Taxonomy" id="3075"/>
    <lineage>
        <taxon>Eukaryota</taxon>
        <taxon>Viridiplantae</taxon>
        <taxon>Chlorophyta</taxon>
        <taxon>core chlorophytes</taxon>
        <taxon>Trebouxiophyceae</taxon>
        <taxon>Chlorellales</taxon>
        <taxon>Chlorellaceae</taxon>
        <taxon>Auxenochlorella</taxon>
    </lineage>
</organism>
<evidence type="ECO:0000256" key="2">
    <source>
        <dbReference type="ARBA" id="ARBA00022980"/>
    </source>
</evidence>
<name>A0A087SFR3_AUXPR</name>
<comment type="similarity">
    <text evidence="1">Belongs to the eukaryotic ribosomal protein eL21 family.</text>
</comment>
<reference evidence="8" key="2">
    <citation type="journal article" date="2018" name="Algal Res.">
        <title>Characterization of plant carbon substrate utilization by Auxenochlorella protothecoides.</title>
        <authorList>
            <person name="Vogler B.W."/>
            <person name="Starkenburg S.R."/>
            <person name="Sudasinghe N."/>
            <person name="Schambach J.Y."/>
            <person name="Rollin J.A."/>
            <person name="Pattathil S."/>
            <person name="Barry A.N."/>
        </authorList>
    </citation>
    <scope>NUCLEOTIDE SEQUENCE [LARGE SCALE GENOMIC DNA]</scope>
    <source>
        <strain evidence="8">UTEX 25</strain>
    </source>
</reference>
<accession>A0A087SFR3</accession>
<dbReference type="SUPFAM" id="SSF50104">
    <property type="entry name" value="Translation proteins SH3-like domain"/>
    <property type="match status" value="1"/>
</dbReference>
<reference evidence="5 7" key="1">
    <citation type="journal article" date="2014" name="BMC Genomics">
        <title>Oil accumulation mechanisms of the oleaginous microalga Chlorella protothecoides revealed through its genome, transcriptomes, and proteomes.</title>
        <authorList>
            <person name="Gao C."/>
            <person name="Wang Y."/>
            <person name="Shen Y."/>
            <person name="Yan D."/>
            <person name="He X."/>
            <person name="Dai J."/>
            <person name="Wu Q."/>
        </authorList>
    </citation>
    <scope>NUCLEOTIDE SEQUENCE [LARGE SCALE GENOMIC DNA]</scope>
    <source>
        <strain evidence="5 7">0710</strain>
    </source>
</reference>
<reference evidence="6" key="3">
    <citation type="submission" date="2018-10" db="EMBL/GenBank/DDBJ databases">
        <authorList>
            <person name="Hovde B."/>
            <person name="Zhang X."/>
        </authorList>
    </citation>
    <scope>NUCLEOTIDE SEQUENCE [LARGE SCALE GENOMIC DNA]</scope>
    <source>
        <strain evidence="6">UTEX 25</strain>
    </source>
</reference>
<dbReference type="PANTHER" id="PTHR20981">
    <property type="entry name" value="60S RIBOSOMAL PROTEIN L21"/>
    <property type="match status" value="1"/>
</dbReference>
<evidence type="ECO:0000313" key="6">
    <source>
        <dbReference type="EMBL" id="RMZ53200.1"/>
    </source>
</evidence>
<dbReference type="GO" id="GO:1990904">
    <property type="term" value="C:ribonucleoprotein complex"/>
    <property type="evidence" value="ECO:0007669"/>
    <property type="project" value="UniProtKB-KW"/>
</dbReference>
<dbReference type="InterPro" id="IPR036948">
    <property type="entry name" value="Ribosomal_eL21_sf"/>
</dbReference>
<dbReference type="Gene3D" id="2.30.30.70">
    <property type="entry name" value="Ribosomal protein L21"/>
    <property type="match status" value="1"/>
</dbReference>
<dbReference type="Pfam" id="PF01157">
    <property type="entry name" value="Ribosomal_L21e"/>
    <property type="match status" value="1"/>
</dbReference>
<dbReference type="KEGG" id="apro:F751_2285"/>
<dbReference type="FunFam" id="2.30.30.70:FF:000001">
    <property type="entry name" value="60S ribosomal protein L21"/>
    <property type="match status" value="1"/>
</dbReference>
<dbReference type="Proteomes" id="UP000028924">
    <property type="component" value="Unassembled WGS sequence"/>
</dbReference>
<dbReference type="GO" id="GO:0005840">
    <property type="term" value="C:ribosome"/>
    <property type="evidence" value="ECO:0007669"/>
    <property type="project" value="UniProtKB-KW"/>
</dbReference>
<dbReference type="PROSITE" id="PS01171">
    <property type="entry name" value="RIBOSOMAL_L21E"/>
    <property type="match status" value="1"/>
</dbReference>
<dbReference type="Proteomes" id="UP000279271">
    <property type="component" value="Unassembled WGS sequence"/>
</dbReference>
<protein>
    <submittedName>
        <fullName evidence="5">60S ribosomal protein L21-1</fullName>
    </submittedName>
</protein>
<dbReference type="OrthoDB" id="1539250at2759"/>
<dbReference type="RefSeq" id="XP_011397455.1">
    <property type="nucleotide sequence ID" value="XM_011399153.1"/>
</dbReference>
<feature type="region of interest" description="Disordered" evidence="4">
    <location>
        <begin position="112"/>
        <end position="136"/>
    </location>
</feature>
<dbReference type="InterPro" id="IPR018259">
    <property type="entry name" value="Ribosomal_eL21_CS"/>
</dbReference>
<dbReference type="EMBL" id="KL662109">
    <property type="protein sequence ID" value="KFM24567.1"/>
    <property type="molecule type" value="Genomic_DNA"/>
</dbReference>
<evidence type="ECO:0000313" key="5">
    <source>
        <dbReference type="EMBL" id="KFM24567.1"/>
    </source>
</evidence>
<sequence>MPGGQGYRACTRHTFQRGYRTKGFIPLTTYLRNYHVGDYVDIKVNGAVHKGMPHKYYHGKTGVVWNVTKRAVGVEINKQVNGRYIKKRIHVRIEHVAPSRCKEDFLRRVKSNDEARRQAKAAGAPKPITKRQPAGPRLEGFTLENVSMETITPIPYDILKEGVL</sequence>
<keyword evidence="3" id="KW-0687">Ribonucleoprotein</keyword>
<dbReference type="eggNOG" id="KOG1732">
    <property type="taxonomic scope" value="Eukaryota"/>
</dbReference>
<evidence type="ECO:0000256" key="3">
    <source>
        <dbReference type="ARBA" id="ARBA00023274"/>
    </source>
</evidence>
<dbReference type="Gene3D" id="6.10.250.3260">
    <property type="match status" value="1"/>
</dbReference>
<keyword evidence="7" id="KW-1185">Reference proteome</keyword>
<dbReference type="AlphaFoldDB" id="A0A087SFR3"/>
<evidence type="ECO:0000256" key="4">
    <source>
        <dbReference type="SAM" id="MobiDB-lite"/>
    </source>
</evidence>
<evidence type="ECO:0000313" key="8">
    <source>
        <dbReference type="Proteomes" id="UP000279271"/>
    </source>
</evidence>